<reference evidence="1 2" key="1">
    <citation type="submission" date="2015-09" db="EMBL/GenBank/DDBJ databases">
        <title>A metagenomics-based metabolic model of nitrate-dependent anaerobic oxidation of methane by Methanoperedens-like archaea.</title>
        <authorList>
            <person name="Arshad A."/>
            <person name="Speth D.R."/>
            <person name="De Graaf R.M."/>
            <person name="Op Den Camp H.J."/>
            <person name="Jetten M.S."/>
            <person name="Welte C.U."/>
        </authorList>
    </citation>
    <scope>NUCLEOTIDE SEQUENCE [LARGE SCALE GENOMIC DNA]</scope>
</reference>
<comment type="caution">
    <text evidence="1">The sequence shown here is derived from an EMBL/GenBank/DDBJ whole genome shotgun (WGS) entry which is preliminary data.</text>
</comment>
<accession>A0A0P7ZFF5</accession>
<dbReference type="AlphaFoldDB" id="A0A0P7ZFF5"/>
<evidence type="ECO:0000313" key="2">
    <source>
        <dbReference type="Proteomes" id="UP000050360"/>
    </source>
</evidence>
<proteinExistence type="predicted"/>
<dbReference type="Proteomes" id="UP000050360">
    <property type="component" value="Unassembled WGS sequence"/>
</dbReference>
<evidence type="ECO:0000313" key="1">
    <source>
        <dbReference type="EMBL" id="KPQ43504.1"/>
    </source>
</evidence>
<sequence length="99" mass="11579">MPFEESGSTVAVELSHALGLPEDELIHRGLISFIEKEMRLAEMDIADMRDRYNVASKEELYEAIKSKKIPSHPAWEDYIVWKNKEKYIEDLKTRLSRVL</sequence>
<name>A0A0P7ZFF5_9EURY</name>
<dbReference type="EMBL" id="LKCM01000139">
    <property type="protein sequence ID" value="KPQ43504.1"/>
    <property type="molecule type" value="Genomic_DNA"/>
</dbReference>
<gene>
    <name evidence="1" type="ORF">MPEBLZ_01886</name>
</gene>
<protein>
    <submittedName>
        <fullName evidence="1">Uncharacterized protein</fullName>
    </submittedName>
</protein>
<organism evidence="1 2">
    <name type="scientific">Candidatus Methanoperedens nitratireducens</name>
    <dbReference type="NCBI Taxonomy" id="1392998"/>
    <lineage>
        <taxon>Archaea</taxon>
        <taxon>Methanobacteriati</taxon>
        <taxon>Methanobacteriota</taxon>
        <taxon>Stenosarchaea group</taxon>
        <taxon>Methanomicrobia</taxon>
        <taxon>Methanosarcinales</taxon>
        <taxon>ANME-2 cluster</taxon>
        <taxon>Candidatus Methanoperedentaceae</taxon>
        <taxon>Candidatus Methanoperedens</taxon>
    </lineage>
</organism>